<dbReference type="AlphaFoldDB" id="A0A9Q7XPZ9"/>
<organism evidence="2 3">
    <name type="scientific">Cupriavidus taiwanensis</name>
    <dbReference type="NCBI Taxonomy" id="164546"/>
    <lineage>
        <taxon>Bacteria</taxon>
        <taxon>Pseudomonadati</taxon>
        <taxon>Pseudomonadota</taxon>
        <taxon>Betaproteobacteria</taxon>
        <taxon>Burkholderiales</taxon>
        <taxon>Burkholderiaceae</taxon>
        <taxon>Cupriavidus</taxon>
    </lineage>
</organism>
<name>A0A9Q7XPZ9_9BURK</name>
<sequence>MTCMESRIVQLGDHVSLSAVSPPTMVGPETSGLCRQMACRIFVNAGSRGLEIYSSRGYEETQQLDWPINLRSQIMPRKHVHIVSAGDRCRCGPTAGMAARRSGPLSTLSLPEPRRHSKGTWNY</sequence>
<evidence type="ECO:0000313" key="2">
    <source>
        <dbReference type="EMBL" id="SPD64924.1"/>
    </source>
</evidence>
<feature type="region of interest" description="Disordered" evidence="1">
    <location>
        <begin position="96"/>
        <end position="123"/>
    </location>
</feature>
<accession>A0A9Q7XPZ9</accession>
<evidence type="ECO:0000256" key="1">
    <source>
        <dbReference type="SAM" id="MobiDB-lite"/>
    </source>
</evidence>
<evidence type="ECO:0000313" key="3">
    <source>
        <dbReference type="Proteomes" id="UP000254259"/>
    </source>
</evidence>
<reference evidence="2 3" key="1">
    <citation type="submission" date="2018-01" db="EMBL/GenBank/DDBJ databases">
        <authorList>
            <person name="Clerissi C."/>
        </authorList>
    </citation>
    <scope>NUCLEOTIDE SEQUENCE [LARGE SCALE GENOMIC DNA]</scope>
    <source>
        <strain evidence="2">Cupriavidus taiwanensis SWF 66322</strain>
    </source>
</reference>
<dbReference type="Proteomes" id="UP000254259">
    <property type="component" value="Chromosome CBM2636"/>
</dbReference>
<dbReference type="EMBL" id="LT984813">
    <property type="protein sequence ID" value="SPD64924.1"/>
    <property type="molecule type" value="Genomic_DNA"/>
</dbReference>
<protein>
    <submittedName>
        <fullName evidence="2">Uncharacterized protein</fullName>
    </submittedName>
</protein>
<proteinExistence type="predicted"/>
<gene>
    <name evidence="2" type="ORF">CBM2636_11947</name>
</gene>